<evidence type="ECO:0000256" key="1">
    <source>
        <dbReference type="ARBA" id="ARBA00010979"/>
    </source>
</evidence>
<dbReference type="PANTHER" id="PTHR13237">
    <property type="entry name" value="SOMETHING ABOUT SILENCING PROTEIN 10-RELATED"/>
    <property type="match status" value="1"/>
</dbReference>
<name>A0ABY7ETM0_MYAAR</name>
<feature type="compositionally biased region" description="Basic and acidic residues" evidence="2">
    <location>
        <begin position="120"/>
        <end position="148"/>
    </location>
</feature>
<protein>
    <submittedName>
        <fullName evidence="3">NGDN-like protein</fullName>
    </submittedName>
</protein>
<reference evidence="3" key="1">
    <citation type="submission" date="2022-11" db="EMBL/GenBank/DDBJ databases">
        <title>Centuries of genome instability and evolution in soft-shell clam transmissible cancer (bioRxiv).</title>
        <authorList>
            <person name="Hart S.F.M."/>
            <person name="Yonemitsu M.A."/>
            <person name="Giersch R.M."/>
            <person name="Beal B.F."/>
            <person name="Arriagada G."/>
            <person name="Davis B.W."/>
            <person name="Ostrander E.A."/>
            <person name="Goff S.P."/>
            <person name="Metzger M.J."/>
        </authorList>
    </citation>
    <scope>NUCLEOTIDE SEQUENCE</scope>
    <source>
        <strain evidence="3">MELC-2E11</strain>
        <tissue evidence="3">Siphon/mantle</tissue>
    </source>
</reference>
<proteinExistence type="inferred from homology"/>
<dbReference type="PANTHER" id="PTHR13237:SF9">
    <property type="entry name" value="NEUROGUIDIN"/>
    <property type="match status" value="1"/>
</dbReference>
<sequence>MLKKQLRYLKTFIKSVGISFLEVKYQLLLSYLVNLTYLLLQKARGQSINGDRAVLRLVEIRTVLEKMRPIDQKLKYQVDKVVRLAATDGDETMLEKKQRQVDHLRKRALNSDILQDLREQYDEGPQEIRETHDMHRLKENKRAKEKTRVSPTNEGKLKSQKEKARKREKRVSRGRSDTEPNRYDEFKDLINLFMGDMSALTLSSGNVNLRKVLMSIMDGTSIVYSVIQCELVNNKHVGF</sequence>
<comment type="similarity">
    <text evidence="1">Belongs to the SAS10 family.</text>
</comment>
<evidence type="ECO:0000313" key="4">
    <source>
        <dbReference type="Proteomes" id="UP001164746"/>
    </source>
</evidence>
<dbReference type="Pfam" id="PF04000">
    <property type="entry name" value="Sas10_Utp3"/>
    <property type="match status" value="1"/>
</dbReference>
<accession>A0ABY7ETM0</accession>
<dbReference type="InterPro" id="IPR007146">
    <property type="entry name" value="Sas10/Utp3/C1D"/>
</dbReference>
<organism evidence="3 4">
    <name type="scientific">Mya arenaria</name>
    <name type="common">Soft-shell clam</name>
    <dbReference type="NCBI Taxonomy" id="6604"/>
    <lineage>
        <taxon>Eukaryota</taxon>
        <taxon>Metazoa</taxon>
        <taxon>Spiralia</taxon>
        <taxon>Lophotrochozoa</taxon>
        <taxon>Mollusca</taxon>
        <taxon>Bivalvia</taxon>
        <taxon>Autobranchia</taxon>
        <taxon>Heteroconchia</taxon>
        <taxon>Euheterodonta</taxon>
        <taxon>Imparidentia</taxon>
        <taxon>Neoheterodontei</taxon>
        <taxon>Myida</taxon>
        <taxon>Myoidea</taxon>
        <taxon>Myidae</taxon>
        <taxon>Mya</taxon>
    </lineage>
</organism>
<dbReference type="Proteomes" id="UP001164746">
    <property type="component" value="Chromosome 8"/>
</dbReference>
<feature type="compositionally biased region" description="Basic residues" evidence="2">
    <location>
        <begin position="163"/>
        <end position="173"/>
    </location>
</feature>
<evidence type="ECO:0000256" key="2">
    <source>
        <dbReference type="SAM" id="MobiDB-lite"/>
    </source>
</evidence>
<keyword evidence="4" id="KW-1185">Reference proteome</keyword>
<dbReference type="EMBL" id="CP111019">
    <property type="protein sequence ID" value="WAR12640.1"/>
    <property type="molecule type" value="Genomic_DNA"/>
</dbReference>
<gene>
    <name evidence="3" type="ORF">MAR_026820</name>
</gene>
<feature type="region of interest" description="Disordered" evidence="2">
    <location>
        <begin position="120"/>
        <end position="180"/>
    </location>
</feature>
<evidence type="ECO:0000313" key="3">
    <source>
        <dbReference type="EMBL" id="WAR12640.1"/>
    </source>
</evidence>